<dbReference type="PANTHER" id="PTHR38687">
    <property type="entry name" value="CELL DIVISION PROTEIN DEDD-RELATED"/>
    <property type="match status" value="1"/>
</dbReference>
<protein>
    <recommendedName>
        <fullName evidence="2">SPOR domain-containing protein</fullName>
    </recommendedName>
</protein>
<sequence length="308" mass="31681">MNEQLKNRLIGALVLLAVALLMAFLLPKPGQVERDDGVRRVTIDLDGGEPKPVAEGDRTMPPAIAAPEPATLSGEPDPVVEGEPEIDEPAPADAEGDSRMAAAPVAIRPSETLAQSSTSRVLPAPVGKAPPVQLKQDNSMEGLTAPGATTPPPPAKPEVPPPARPEIAARPRLEPPAPRAQAEVTKPVAPAKPEPAAAPPPPKPEVAVAKPAPAPAAKAEPARPEPAKPAGKERWSVQVGSYAALENARTAEGKLKAAGLPTQFGPVDTAKGVLYRVRVGPLSDEAAAQAAKAKAVQLGFAQATVRKD</sequence>
<accession>A0A2S5TCC5</accession>
<name>A0A2S5TCC5_9GAMM</name>
<dbReference type="PROSITE" id="PS51724">
    <property type="entry name" value="SPOR"/>
    <property type="match status" value="1"/>
</dbReference>
<feature type="compositionally biased region" description="Basic and acidic residues" evidence="1">
    <location>
        <begin position="42"/>
        <end position="58"/>
    </location>
</feature>
<evidence type="ECO:0000256" key="1">
    <source>
        <dbReference type="SAM" id="MobiDB-lite"/>
    </source>
</evidence>
<feature type="region of interest" description="Disordered" evidence="1">
    <location>
        <begin position="42"/>
        <end position="235"/>
    </location>
</feature>
<feature type="domain" description="SPOR" evidence="2">
    <location>
        <begin position="229"/>
        <end position="308"/>
    </location>
</feature>
<dbReference type="InterPro" id="IPR052521">
    <property type="entry name" value="Cell_div_SPOR-domain"/>
</dbReference>
<dbReference type="AlphaFoldDB" id="A0A2S5TCC5"/>
<feature type="compositionally biased region" description="Acidic residues" evidence="1">
    <location>
        <begin position="78"/>
        <end position="90"/>
    </location>
</feature>
<feature type="compositionally biased region" description="Low complexity" evidence="1">
    <location>
        <begin position="179"/>
        <end position="189"/>
    </location>
</feature>
<dbReference type="Pfam" id="PF05036">
    <property type="entry name" value="SPOR"/>
    <property type="match status" value="1"/>
</dbReference>
<dbReference type="GO" id="GO:0030428">
    <property type="term" value="C:cell septum"/>
    <property type="evidence" value="ECO:0007669"/>
    <property type="project" value="TreeGrafter"/>
</dbReference>
<proteinExistence type="predicted"/>
<dbReference type="SUPFAM" id="SSF110997">
    <property type="entry name" value="Sporulation related repeat"/>
    <property type="match status" value="1"/>
</dbReference>
<dbReference type="GO" id="GO:0032153">
    <property type="term" value="C:cell division site"/>
    <property type="evidence" value="ECO:0007669"/>
    <property type="project" value="TreeGrafter"/>
</dbReference>
<dbReference type="EMBL" id="PSNW01000010">
    <property type="protein sequence ID" value="PPE72654.1"/>
    <property type="molecule type" value="Genomic_DNA"/>
</dbReference>
<dbReference type="RefSeq" id="WP_104231464.1">
    <property type="nucleotide sequence ID" value="NZ_PSNW01000010.1"/>
</dbReference>
<dbReference type="GO" id="GO:0042834">
    <property type="term" value="F:peptidoglycan binding"/>
    <property type="evidence" value="ECO:0007669"/>
    <property type="project" value="InterPro"/>
</dbReference>
<dbReference type="GO" id="GO:0032506">
    <property type="term" value="P:cytokinetic process"/>
    <property type="evidence" value="ECO:0007669"/>
    <property type="project" value="TreeGrafter"/>
</dbReference>
<feature type="compositionally biased region" description="Pro residues" evidence="1">
    <location>
        <begin position="190"/>
        <end position="204"/>
    </location>
</feature>
<keyword evidence="4" id="KW-1185">Reference proteome</keyword>
<feature type="compositionally biased region" description="Low complexity" evidence="1">
    <location>
        <begin position="205"/>
        <end position="219"/>
    </location>
</feature>
<dbReference type="OrthoDB" id="7069135at2"/>
<reference evidence="3 4" key="1">
    <citation type="submission" date="2018-02" db="EMBL/GenBank/DDBJ databases">
        <title>Genome sequencing of Solimonas sp. HR-BB.</title>
        <authorList>
            <person name="Lee Y."/>
            <person name="Jeon C.O."/>
        </authorList>
    </citation>
    <scope>NUCLEOTIDE SEQUENCE [LARGE SCALE GENOMIC DNA]</scope>
    <source>
        <strain evidence="3 4">HR-BB</strain>
    </source>
</reference>
<evidence type="ECO:0000313" key="3">
    <source>
        <dbReference type="EMBL" id="PPE72654.1"/>
    </source>
</evidence>
<comment type="caution">
    <text evidence="3">The sequence shown here is derived from an EMBL/GenBank/DDBJ whole genome shotgun (WGS) entry which is preliminary data.</text>
</comment>
<evidence type="ECO:0000259" key="2">
    <source>
        <dbReference type="PROSITE" id="PS51724"/>
    </source>
</evidence>
<dbReference type="Proteomes" id="UP000238220">
    <property type="component" value="Unassembled WGS sequence"/>
</dbReference>
<dbReference type="InterPro" id="IPR007730">
    <property type="entry name" value="SPOR-like_dom"/>
</dbReference>
<evidence type="ECO:0000313" key="4">
    <source>
        <dbReference type="Proteomes" id="UP000238220"/>
    </source>
</evidence>
<organism evidence="3 4">
    <name type="scientific">Solimonas fluminis</name>
    <dbReference type="NCBI Taxonomy" id="2086571"/>
    <lineage>
        <taxon>Bacteria</taxon>
        <taxon>Pseudomonadati</taxon>
        <taxon>Pseudomonadota</taxon>
        <taxon>Gammaproteobacteria</taxon>
        <taxon>Nevskiales</taxon>
        <taxon>Nevskiaceae</taxon>
        <taxon>Solimonas</taxon>
    </lineage>
</organism>
<dbReference type="Gene3D" id="3.30.70.1070">
    <property type="entry name" value="Sporulation related repeat"/>
    <property type="match status" value="1"/>
</dbReference>
<dbReference type="InterPro" id="IPR036680">
    <property type="entry name" value="SPOR-like_sf"/>
</dbReference>
<feature type="compositionally biased region" description="Pro residues" evidence="1">
    <location>
        <begin position="149"/>
        <end position="164"/>
    </location>
</feature>
<dbReference type="PANTHER" id="PTHR38687:SF1">
    <property type="entry name" value="CELL DIVISION PROTEIN DEDD"/>
    <property type="match status" value="1"/>
</dbReference>
<gene>
    <name evidence="3" type="ORF">C3942_16490</name>
</gene>
<feature type="compositionally biased region" description="Basic and acidic residues" evidence="1">
    <location>
        <begin position="220"/>
        <end position="235"/>
    </location>
</feature>